<feature type="domain" description="Response regulatory" evidence="6">
    <location>
        <begin position="5"/>
        <end position="119"/>
    </location>
</feature>
<evidence type="ECO:0000313" key="8">
    <source>
        <dbReference type="Proteomes" id="UP000479692"/>
    </source>
</evidence>
<accession>A0A7C9HN19</accession>
<sequence>MAQPVVHVVDADASVRDALSALIRAVGCRAEVFATARDFLAHPRATVPGCLLLELTLPDIDGLTLQEYIAADQPSLPIIFITSHGDVPTSVRAMKAGAFEFLVKPLAKEALLPAIRDAIAFSKAALERAAIARALDARYASLTPREREVLRGVATGLLNKQVAAELGISEITVKAHRGRVMRKMQAHSLAELVNLVAVLGVLASGGQATD</sequence>
<dbReference type="PANTHER" id="PTHR44688">
    <property type="entry name" value="DNA-BINDING TRANSCRIPTIONAL ACTIVATOR DEVR_DOSR"/>
    <property type="match status" value="1"/>
</dbReference>
<keyword evidence="8" id="KW-1185">Reference proteome</keyword>
<dbReference type="GO" id="GO:0000160">
    <property type="term" value="P:phosphorelay signal transduction system"/>
    <property type="evidence" value="ECO:0007669"/>
    <property type="project" value="InterPro"/>
</dbReference>
<name>A0A7C9HN19_9GAMM</name>
<dbReference type="InterPro" id="IPR000792">
    <property type="entry name" value="Tscrpt_reg_LuxR_C"/>
</dbReference>
<gene>
    <name evidence="7" type="ORF">GN331_12030</name>
</gene>
<dbReference type="SMART" id="SM00421">
    <property type="entry name" value="HTH_LUXR"/>
    <property type="match status" value="1"/>
</dbReference>
<evidence type="ECO:0000259" key="6">
    <source>
        <dbReference type="PROSITE" id="PS50110"/>
    </source>
</evidence>
<dbReference type="InterPro" id="IPR011006">
    <property type="entry name" value="CheY-like_superfamily"/>
</dbReference>
<dbReference type="EMBL" id="WOXT01000003">
    <property type="protein sequence ID" value="MUV14932.1"/>
    <property type="molecule type" value="Genomic_DNA"/>
</dbReference>
<dbReference type="PROSITE" id="PS50110">
    <property type="entry name" value="RESPONSE_REGULATORY"/>
    <property type="match status" value="1"/>
</dbReference>
<dbReference type="GO" id="GO:0006355">
    <property type="term" value="P:regulation of DNA-templated transcription"/>
    <property type="evidence" value="ECO:0007669"/>
    <property type="project" value="InterPro"/>
</dbReference>
<dbReference type="PANTHER" id="PTHR44688:SF16">
    <property type="entry name" value="DNA-BINDING TRANSCRIPTIONAL ACTIVATOR DEVR_DOSR"/>
    <property type="match status" value="1"/>
</dbReference>
<protein>
    <submittedName>
        <fullName evidence="7">Response regulator</fullName>
    </submittedName>
</protein>
<evidence type="ECO:0000256" key="4">
    <source>
        <dbReference type="PROSITE-ProRule" id="PRU00169"/>
    </source>
</evidence>
<dbReference type="AlphaFoldDB" id="A0A7C9HN19"/>
<dbReference type="InterPro" id="IPR036388">
    <property type="entry name" value="WH-like_DNA-bd_sf"/>
</dbReference>
<dbReference type="PROSITE" id="PS00622">
    <property type="entry name" value="HTH_LUXR_1"/>
    <property type="match status" value="1"/>
</dbReference>
<dbReference type="SMART" id="SM00448">
    <property type="entry name" value="REC"/>
    <property type="match status" value="1"/>
</dbReference>
<evidence type="ECO:0000256" key="3">
    <source>
        <dbReference type="ARBA" id="ARBA00023163"/>
    </source>
</evidence>
<evidence type="ECO:0000313" key="7">
    <source>
        <dbReference type="EMBL" id="MUV14932.1"/>
    </source>
</evidence>
<evidence type="ECO:0000256" key="2">
    <source>
        <dbReference type="ARBA" id="ARBA00023125"/>
    </source>
</evidence>
<organism evidence="7 8">
    <name type="scientific">Noviluteimonas gilva</name>
    <dbReference type="NCBI Taxonomy" id="2682097"/>
    <lineage>
        <taxon>Bacteria</taxon>
        <taxon>Pseudomonadati</taxon>
        <taxon>Pseudomonadota</taxon>
        <taxon>Gammaproteobacteria</taxon>
        <taxon>Lysobacterales</taxon>
        <taxon>Lysobacteraceae</taxon>
        <taxon>Noviluteimonas</taxon>
    </lineage>
</organism>
<dbReference type="Pfam" id="PF00196">
    <property type="entry name" value="GerE"/>
    <property type="match status" value="1"/>
</dbReference>
<reference evidence="7 8" key="1">
    <citation type="submission" date="2019-12" db="EMBL/GenBank/DDBJ databases">
        <authorList>
            <person name="Xu J."/>
        </authorList>
    </citation>
    <scope>NUCLEOTIDE SEQUENCE [LARGE SCALE GENOMIC DNA]</scope>
    <source>
        <strain evidence="7 8">HX-5-24</strain>
    </source>
</reference>
<evidence type="ECO:0000259" key="5">
    <source>
        <dbReference type="PROSITE" id="PS50043"/>
    </source>
</evidence>
<keyword evidence="1" id="KW-0805">Transcription regulation</keyword>
<dbReference type="SUPFAM" id="SSF46894">
    <property type="entry name" value="C-terminal effector domain of the bipartite response regulators"/>
    <property type="match status" value="1"/>
</dbReference>
<dbReference type="InterPro" id="IPR016032">
    <property type="entry name" value="Sig_transdc_resp-reg_C-effctor"/>
</dbReference>
<dbReference type="SUPFAM" id="SSF52172">
    <property type="entry name" value="CheY-like"/>
    <property type="match status" value="1"/>
</dbReference>
<dbReference type="Gene3D" id="1.10.10.10">
    <property type="entry name" value="Winged helix-like DNA-binding domain superfamily/Winged helix DNA-binding domain"/>
    <property type="match status" value="1"/>
</dbReference>
<keyword evidence="2" id="KW-0238">DNA-binding</keyword>
<dbReference type="Pfam" id="PF00072">
    <property type="entry name" value="Response_reg"/>
    <property type="match status" value="1"/>
</dbReference>
<evidence type="ECO:0000256" key="1">
    <source>
        <dbReference type="ARBA" id="ARBA00023015"/>
    </source>
</evidence>
<dbReference type="Gene3D" id="3.40.50.2300">
    <property type="match status" value="1"/>
</dbReference>
<dbReference type="PROSITE" id="PS50043">
    <property type="entry name" value="HTH_LUXR_2"/>
    <property type="match status" value="1"/>
</dbReference>
<dbReference type="PRINTS" id="PR00038">
    <property type="entry name" value="HTHLUXR"/>
</dbReference>
<feature type="domain" description="HTH luxR-type" evidence="5">
    <location>
        <begin position="135"/>
        <end position="200"/>
    </location>
</feature>
<dbReference type="GO" id="GO:0003677">
    <property type="term" value="F:DNA binding"/>
    <property type="evidence" value="ECO:0007669"/>
    <property type="project" value="UniProtKB-KW"/>
</dbReference>
<proteinExistence type="predicted"/>
<comment type="caution">
    <text evidence="7">The sequence shown here is derived from an EMBL/GenBank/DDBJ whole genome shotgun (WGS) entry which is preliminary data.</text>
</comment>
<dbReference type="CDD" id="cd06170">
    <property type="entry name" value="LuxR_C_like"/>
    <property type="match status" value="1"/>
</dbReference>
<dbReference type="InterPro" id="IPR001789">
    <property type="entry name" value="Sig_transdc_resp-reg_receiver"/>
</dbReference>
<dbReference type="Proteomes" id="UP000479692">
    <property type="component" value="Unassembled WGS sequence"/>
</dbReference>
<keyword evidence="3" id="KW-0804">Transcription</keyword>
<comment type="caution">
    <text evidence="4">Lacks conserved residue(s) required for the propagation of feature annotation.</text>
</comment>